<comment type="caution">
    <text evidence="1">The sequence shown here is derived from an EMBL/GenBank/DDBJ whole genome shotgun (WGS) entry which is preliminary data.</text>
</comment>
<keyword evidence="2" id="KW-1185">Reference proteome</keyword>
<sequence>LLLSMSVKFNWSINAFEVTGAFVHSPIDETIYGSIRSIVHKIVGIKLEQDNDQILLSQHLLLNQLLHKHDQEFNQTHIATYTPLIDSNLTTLSVPPLNMTLFQSYIGFLNYLALAPKNYASVVERKTVS</sequence>
<dbReference type="Proteomes" id="UP000037035">
    <property type="component" value="Unassembled WGS sequence"/>
</dbReference>
<proteinExistence type="predicted"/>
<feature type="non-terminal residue" evidence="1">
    <location>
        <position position="129"/>
    </location>
</feature>
<dbReference type="VEuPathDB" id="FungiDB:VP01_11837g1"/>
<reference evidence="1 2" key="1">
    <citation type="submission" date="2015-08" db="EMBL/GenBank/DDBJ databases">
        <title>Next Generation Sequencing and Analysis of the Genome of Puccinia sorghi L Schw, the Causal Agent of Maize Common Rust.</title>
        <authorList>
            <person name="Rochi L."/>
            <person name="Burguener G."/>
            <person name="Darino M."/>
            <person name="Turjanski A."/>
            <person name="Kreff E."/>
            <person name="Dieguez M.J."/>
            <person name="Sacco F."/>
        </authorList>
    </citation>
    <scope>NUCLEOTIDE SEQUENCE [LARGE SCALE GENOMIC DNA]</scope>
    <source>
        <strain evidence="1 2">RO10H11247</strain>
    </source>
</reference>
<evidence type="ECO:0000313" key="2">
    <source>
        <dbReference type="Proteomes" id="UP000037035"/>
    </source>
</evidence>
<feature type="non-terminal residue" evidence="1">
    <location>
        <position position="1"/>
    </location>
</feature>
<name>A0A0L6VR17_9BASI</name>
<evidence type="ECO:0000313" key="1">
    <source>
        <dbReference type="EMBL" id="KNZ63134.1"/>
    </source>
</evidence>
<protein>
    <recommendedName>
        <fullName evidence="3">Reverse transcriptase Ty1/copia-type domain-containing protein</fullName>
    </recommendedName>
</protein>
<dbReference type="AlphaFoldDB" id="A0A0L6VR17"/>
<dbReference type="EMBL" id="LAVV01002040">
    <property type="protein sequence ID" value="KNZ63134.1"/>
    <property type="molecule type" value="Genomic_DNA"/>
</dbReference>
<evidence type="ECO:0008006" key="3">
    <source>
        <dbReference type="Google" id="ProtNLM"/>
    </source>
</evidence>
<gene>
    <name evidence="1" type="ORF">VP01_11837g1</name>
</gene>
<organism evidence="1 2">
    <name type="scientific">Puccinia sorghi</name>
    <dbReference type="NCBI Taxonomy" id="27349"/>
    <lineage>
        <taxon>Eukaryota</taxon>
        <taxon>Fungi</taxon>
        <taxon>Dikarya</taxon>
        <taxon>Basidiomycota</taxon>
        <taxon>Pucciniomycotina</taxon>
        <taxon>Pucciniomycetes</taxon>
        <taxon>Pucciniales</taxon>
        <taxon>Pucciniaceae</taxon>
        <taxon>Puccinia</taxon>
    </lineage>
</organism>
<accession>A0A0L6VR17</accession>